<dbReference type="GO" id="GO:0005525">
    <property type="term" value="F:GTP binding"/>
    <property type="evidence" value="ECO:0007669"/>
    <property type="project" value="InterPro"/>
</dbReference>
<dbReference type="InterPro" id="IPR027417">
    <property type="entry name" value="P-loop_NTPase"/>
</dbReference>
<dbReference type="SMART" id="SM00174">
    <property type="entry name" value="RHO"/>
    <property type="match status" value="1"/>
</dbReference>
<reference evidence="3 4" key="2">
    <citation type="submission" date="2024-07" db="EMBL/GenBank/DDBJ databases">
        <authorList>
            <person name="Akdeniz Z."/>
        </authorList>
    </citation>
    <scope>NUCLEOTIDE SEQUENCE [LARGE SCALE GENOMIC DNA]</scope>
</reference>
<dbReference type="Pfam" id="PF00071">
    <property type="entry name" value="Ras"/>
    <property type="match status" value="1"/>
</dbReference>
<dbReference type="PRINTS" id="PR00449">
    <property type="entry name" value="RASTRNSFRMNG"/>
</dbReference>
<dbReference type="NCBIfam" id="TIGR00231">
    <property type="entry name" value="small_GTP"/>
    <property type="match status" value="1"/>
</dbReference>
<dbReference type="SMART" id="SM00176">
    <property type="entry name" value="RAN"/>
    <property type="match status" value="1"/>
</dbReference>
<evidence type="ECO:0000313" key="4">
    <source>
        <dbReference type="Proteomes" id="UP001642409"/>
    </source>
</evidence>
<dbReference type="InterPro" id="IPR005225">
    <property type="entry name" value="Small_GTP-bd"/>
</dbReference>
<dbReference type="Proteomes" id="UP001642409">
    <property type="component" value="Unassembled WGS sequence"/>
</dbReference>
<name>A0AA86NH66_9EUKA</name>
<evidence type="ECO:0000313" key="2">
    <source>
        <dbReference type="EMBL" id="CAI9919053.1"/>
    </source>
</evidence>
<protein>
    <submittedName>
        <fullName evidence="2">Rab1a</fullName>
    </submittedName>
</protein>
<gene>
    <name evidence="3" type="ORF">HINF_LOCUS4261</name>
    <name evidence="2" type="ORF">HINF_LOCUS6698</name>
</gene>
<evidence type="ECO:0000313" key="3">
    <source>
        <dbReference type="EMBL" id="CAL5977362.1"/>
    </source>
</evidence>
<accession>A0AA86NH66</accession>
<dbReference type="FunFam" id="3.40.50.300:FF:000808">
    <property type="entry name" value="Small GTP-binding protein, putative"/>
    <property type="match status" value="1"/>
</dbReference>
<dbReference type="InterPro" id="IPR001806">
    <property type="entry name" value="Small_GTPase"/>
</dbReference>
<dbReference type="AlphaFoldDB" id="A0AA86NH66"/>
<organism evidence="2">
    <name type="scientific">Hexamita inflata</name>
    <dbReference type="NCBI Taxonomy" id="28002"/>
    <lineage>
        <taxon>Eukaryota</taxon>
        <taxon>Metamonada</taxon>
        <taxon>Diplomonadida</taxon>
        <taxon>Hexamitidae</taxon>
        <taxon>Hexamitinae</taxon>
        <taxon>Hexamita</taxon>
    </lineage>
</organism>
<comment type="caution">
    <text evidence="2">The sequence shown here is derived from an EMBL/GenBank/DDBJ whole genome shotgun (WGS) entry which is preliminary data.</text>
</comment>
<keyword evidence="4" id="KW-1185">Reference proteome</keyword>
<evidence type="ECO:0000256" key="1">
    <source>
        <dbReference type="ARBA" id="ARBA00022741"/>
    </source>
</evidence>
<dbReference type="SUPFAM" id="SSF52540">
    <property type="entry name" value="P-loop containing nucleoside triphosphate hydrolases"/>
    <property type="match status" value="1"/>
</dbReference>
<dbReference type="PANTHER" id="PTHR47978">
    <property type="match status" value="1"/>
</dbReference>
<proteinExistence type="predicted"/>
<dbReference type="PROSITE" id="PS51421">
    <property type="entry name" value="RAS"/>
    <property type="match status" value="1"/>
</dbReference>
<keyword evidence="1" id="KW-0547">Nucleotide-binding</keyword>
<dbReference type="Gene3D" id="3.40.50.300">
    <property type="entry name" value="P-loop containing nucleotide triphosphate hydrolases"/>
    <property type="match status" value="1"/>
</dbReference>
<dbReference type="EMBL" id="CATOUU010000171">
    <property type="protein sequence ID" value="CAI9919053.1"/>
    <property type="molecule type" value="Genomic_DNA"/>
</dbReference>
<dbReference type="PROSITE" id="PS51419">
    <property type="entry name" value="RAB"/>
    <property type="match status" value="1"/>
</dbReference>
<sequence>MNIPKGKLVLLGSSSAGKTSLATRFVKNTFNLEQQATIGAAFLTQVVNIGKTQFMFEIWDTAGQERYAAIAPAYYREAAFVLVVYDVSDSKSYERAKQWVAEVKNSNRTPKFMALCGNKCDLVKEEWQVDSSEAQVFAQQNQMIFSETSAKLNKNVVQVFTQLAEQHIKANPKLLENDGGKIRIDEVEPKKGCC</sequence>
<reference evidence="2" key="1">
    <citation type="submission" date="2023-06" db="EMBL/GenBank/DDBJ databases">
        <authorList>
            <person name="Kurt Z."/>
        </authorList>
    </citation>
    <scope>NUCLEOTIDE SEQUENCE</scope>
</reference>
<dbReference type="SMART" id="SM00175">
    <property type="entry name" value="RAB"/>
    <property type="match status" value="1"/>
</dbReference>
<dbReference type="EMBL" id="CAXDID020000008">
    <property type="protein sequence ID" value="CAL5977362.1"/>
    <property type="molecule type" value="Genomic_DNA"/>
</dbReference>
<dbReference type="GO" id="GO:0003924">
    <property type="term" value="F:GTPase activity"/>
    <property type="evidence" value="ECO:0007669"/>
    <property type="project" value="InterPro"/>
</dbReference>
<dbReference type="SMART" id="SM00173">
    <property type="entry name" value="RAS"/>
    <property type="match status" value="1"/>
</dbReference>